<accession>A0A154LA24</accession>
<organism evidence="2 3">
    <name type="scientific">Thalassospira lucentensis</name>
    <dbReference type="NCBI Taxonomy" id="168935"/>
    <lineage>
        <taxon>Bacteria</taxon>
        <taxon>Pseudomonadati</taxon>
        <taxon>Pseudomonadota</taxon>
        <taxon>Alphaproteobacteria</taxon>
        <taxon>Rhodospirillales</taxon>
        <taxon>Thalassospiraceae</taxon>
        <taxon>Thalassospira</taxon>
    </lineage>
</organism>
<dbReference type="InterPro" id="IPR020471">
    <property type="entry name" value="AKR"/>
</dbReference>
<sequence length="295" mass="33257">MNARPQRNRIALGTVQFGMPYGISNTSGKVPFSEVERMLDFASEKGVNTLDTAIGYGDSEKVLGRAGVGTFQIVSKLPPIPEREADVKSWVKRQIDQSLSNLNLDHIYALLLHKPDDLLGEHGKDIALALTEIRSEGIIRKLGVSIYSPDNFNELSEKIDIDLVQCPFNIMDRRMLLNNWDLNLKKLNIEIHTRSVFLQGLLLMPKSAIPRKFDRWAPILEKWHNWLEEYGQLPAQTCLALALSTSSIDRVLIGATNLNQLEENLKFAELSSSISYPDLACTDEDLINPSRWETI</sequence>
<dbReference type="SUPFAM" id="SSF51430">
    <property type="entry name" value="NAD(P)-linked oxidoreductase"/>
    <property type="match status" value="1"/>
</dbReference>
<dbReference type="GO" id="GO:0016491">
    <property type="term" value="F:oxidoreductase activity"/>
    <property type="evidence" value="ECO:0007669"/>
    <property type="project" value="InterPro"/>
</dbReference>
<dbReference type="Proteomes" id="UP000076335">
    <property type="component" value="Unassembled WGS sequence"/>
</dbReference>
<dbReference type="OrthoDB" id="9783572at2"/>
<dbReference type="RefSeq" id="WP_062950248.1">
    <property type="nucleotide sequence ID" value="NZ_LPVY01000005.1"/>
</dbReference>
<feature type="domain" description="NADP-dependent oxidoreductase" evidence="1">
    <location>
        <begin position="9"/>
        <end position="270"/>
    </location>
</feature>
<gene>
    <name evidence="2" type="ORF">AUP42_15240</name>
</gene>
<protein>
    <recommendedName>
        <fullName evidence="1">NADP-dependent oxidoreductase domain-containing protein</fullName>
    </recommendedName>
</protein>
<dbReference type="PRINTS" id="PR00069">
    <property type="entry name" value="ALDKETRDTASE"/>
</dbReference>
<dbReference type="PANTHER" id="PTHR43312:SF1">
    <property type="entry name" value="NADP-DEPENDENT OXIDOREDUCTASE DOMAIN-CONTAINING PROTEIN"/>
    <property type="match status" value="1"/>
</dbReference>
<evidence type="ECO:0000313" key="2">
    <source>
        <dbReference type="EMBL" id="KZB66878.1"/>
    </source>
</evidence>
<dbReference type="PANTHER" id="PTHR43312">
    <property type="entry name" value="D-THREO-ALDOSE 1-DEHYDROGENASE"/>
    <property type="match status" value="1"/>
</dbReference>
<dbReference type="AlphaFoldDB" id="A0A154LA24"/>
<dbReference type="InterPro" id="IPR036812">
    <property type="entry name" value="NAD(P)_OxRdtase_dom_sf"/>
</dbReference>
<dbReference type="InterPro" id="IPR023210">
    <property type="entry name" value="NADP_OxRdtase_dom"/>
</dbReference>
<comment type="caution">
    <text evidence="2">The sequence shown here is derived from an EMBL/GenBank/DDBJ whole genome shotgun (WGS) entry which is preliminary data.</text>
</comment>
<evidence type="ECO:0000259" key="1">
    <source>
        <dbReference type="Pfam" id="PF00248"/>
    </source>
</evidence>
<dbReference type="Pfam" id="PF00248">
    <property type="entry name" value="Aldo_ket_red"/>
    <property type="match status" value="1"/>
</dbReference>
<dbReference type="EMBL" id="LPVY01000005">
    <property type="protein sequence ID" value="KZB66878.1"/>
    <property type="molecule type" value="Genomic_DNA"/>
</dbReference>
<name>A0A154LA24_9PROT</name>
<dbReference type="InterPro" id="IPR053135">
    <property type="entry name" value="AKR2_Oxidoreductase"/>
</dbReference>
<dbReference type="Gene3D" id="3.20.20.100">
    <property type="entry name" value="NADP-dependent oxidoreductase domain"/>
    <property type="match status" value="1"/>
</dbReference>
<dbReference type="CDD" id="cd19097">
    <property type="entry name" value="AKR_unchar"/>
    <property type="match status" value="1"/>
</dbReference>
<evidence type="ECO:0000313" key="3">
    <source>
        <dbReference type="Proteomes" id="UP000076335"/>
    </source>
</evidence>
<reference evidence="2 3" key="1">
    <citation type="submission" date="2015-12" db="EMBL/GenBank/DDBJ databases">
        <title>Genome sequence of Thalassospira lucentensis MCCC 1A02072.</title>
        <authorList>
            <person name="Lu L."/>
            <person name="Lai Q."/>
            <person name="Shao Z."/>
            <person name="Qian P."/>
        </authorList>
    </citation>
    <scope>NUCLEOTIDE SEQUENCE [LARGE SCALE GENOMIC DNA]</scope>
    <source>
        <strain evidence="2 3">MCCC 1A02072</strain>
    </source>
</reference>
<proteinExistence type="predicted"/>